<proteinExistence type="predicted"/>
<dbReference type="InterPro" id="IPR026899">
    <property type="entry name" value="FKS1-like_dom1"/>
</dbReference>
<evidence type="ECO:0000313" key="3">
    <source>
        <dbReference type="EMBL" id="KAK9284207.1"/>
    </source>
</evidence>
<evidence type="ECO:0000313" key="4">
    <source>
        <dbReference type="Proteomes" id="UP001415857"/>
    </source>
</evidence>
<dbReference type="GO" id="GO:0046527">
    <property type="term" value="F:glucosyltransferase activity"/>
    <property type="evidence" value="ECO:0007669"/>
    <property type="project" value="TreeGrafter"/>
</dbReference>
<accession>A0AAP0RZ22</accession>
<protein>
    <recommendedName>
        <fullName evidence="2">1,3-beta-glucan synthase component FKS1-like domain-containing protein</fullName>
    </recommendedName>
</protein>
<dbReference type="Proteomes" id="UP001415857">
    <property type="component" value="Unassembled WGS sequence"/>
</dbReference>
<feature type="domain" description="1,3-beta-glucan synthase component FKS1-like" evidence="2">
    <location>
        <begin position="45"/>
        <end position="118"/>
    </location>
</feature>
<dbReference type="AlphaFoldDB" id="A0AAP0RZ22"/>
<evidence type="ECO:0000256" key="1">
    <source>
        <dbReference type="SAM" id="Phobius"/>
    </source>
</evidence>
<name>A0AAP0RZ22_LIQFO</name>
<keyword evidence="4" id="KW-1185">Reference proteome</keyword>
<dbReference type="PANTHER" id="PTHR12741:SF16">
    <property type="entry name" value="CALLOSE SYNTHASE 7"/>
    <property type="match status" value="1"/>
</dbReference>
<dbReference type="GO" id="GO:0005886">
    <property type="term" value="C:plasma membrane"/>
    <property type="evidence" value="ECO:0007669"/>
    <property type="project" value="TreeGrafter"/>
</dbReference>
<dbReference type="SMART" id="SM01205">
    <property type="entry name" value="FKS1_dom1"/>
    <property type="match status" value="1"/>
</dbReference>
<evidence type="ECO:0000259" key="2">
    <source>
        <dbReference type="SMART" id="SM01205"/>
    </source>
</evidence>
<gene>
    <name evidence="3" type="ORF">L1049_023376</name>
</gene>
<keyword evidence="1" id="KW-1133">Transmembrane helix</keyword>
<keyword evidence="1" id="KW-0472">Membrane</keyword>
<comment type="caution">
    <text evidence="3">The sequence shown here is derived from an EMBL/GenBank/DDBJ whole genome shotgun (WGS) entry which is preliminary data.</text>
</comment>
<dbReference type="PANTHER" id="PTHR12741">
    <property type="entry name" value="LYST-INTERACTING PROTEIN LIP5 DOPAMINE RESPONSIVE PROTEIN DRG-1"/>
    <property type="match status" value="1"/>
</dbReference>
<dbReference type="Pfam" id="PF14288">
    <property type="entry name" value="FKS1_dom1"/>
    <property type="match status" value="1"/>
</dbReference>
<reference evidence="3 4" key="1">
    <citation type="journal article" date="2024" name="Plant J.">
        <title>Genome sequences and population genomics reveal climatic adaptation and genomic divergence between two closely related sweetgum species.</title>
        <authorList>
            <person name="Xu W.Q."/>
            <person name="Ren C.Q."/>
            <person name="Zhang X.Y."/>
            <person name="Comes H.P."/>
            <person name="Liu X.H."/>
            <person name="Li Y.G."/>
            <person name="Kettle C.J."/>
            <person name="Jalonen R."/>
            <person name="Gaisberger H."/>
            <person name="Ma Y.Z."/>
            <person name="Qiu Y.X."/>
        </authorList>
    </citation>
    <scope>NUCLEOTIDE SEQUENCE [LARGE SCALE GENOMIC DNA]</scope>
    <source>
        <strain evidence="3">Hangzhou</strain>
    </source>
</reference>
<sequence length="239" mass="28014">MTQILRMIRMVMIHNSYSFYTLDFIFLFGVKLPIFDLCPNAFAVFFIWNVHPLSSGTNQRPRSRSFLDEMITPIYEVIHKEAERNKKGEPSHSTWRNYDDLNEYFWTKQCSELNWLDCCADFKGAGDATPNELTAGSCKPKTYFNAQCWKPKTNFVEVRTFWHLFRSFNRMWIFFILAFQEPTEKPIDALFLCNQVTHPDANLHFRATRFTLHASLEQTPSEKSIVEDLQLQAADGVNL</sequence>
<keyword evidence="1" id="KW-0812">Transmembrane</keyword>
<organism evidence="3 4">
    <name type="scientific">Liquidambar formosana</name>
    <name type="common">Formosan gum</name>
    <dbReference type="NCBI Taxonomy" id="63359"/>
    <lineage>
        <taxon>Eukaryota</taxon>
        <taxon>Viridiplantae</taxon>
        <taxon>Streptophyta</taxon>
        <taxon>Embryophyta</taxon>
        <taxon>Tracheophyta</taxon>
        <taxon>Spermatophyta</taxon>
        <taxon>Magnoliopsida</taxon>
        <taxon>eudicotyledons</taxon>
        <taxon>Gunneridae</taxon>
        <taxon>Pentapetalae</taxon>
        <taxon>Saxifragales</taxon>
        <taxon>Altingiaceae</taxon>
        <taxon>Liquidambar</taxon>
    </lineage>
</organism>
<dbReference type="EMBL" id="JBBPBK010000005">
    <property type="protein sequence ID" value="KAK9284207.1"/>
    <property type="molecule type" value="Genomic_DNA"/>
</dbReference>
<feature type="transmembrane region" description="Helical" evidence="1">
    <location>
        <begin position="21"/>
        <end position="48"/>
    </location>
</feature>